<protein>
    <submittedName>
        <fullName evidence="1">Uncharacterized protein</fullName>
    </submittedName>
</protein>
<keyword evidence="2" id="KW-1185">Reference proteome</keyword>
<dbReference type="AlphaFoldDB" id="A0A284VSD5"/>
<dbReference type="OrthoDB" id="4665at2157"/>
<dbReference type="EMBL" id="FZMP01000207">
    <property type="protein sequence ID" value="SNQ62201.1"/>
    <property type="molecule type" value="Genomic_DNA"/>
</dbReference>
<evidence type="ECO:0000313" key="2">
    <source>
        <dbReference type="Proteomes" id="UP000218615"/>
    </source>
</evidence>
<accession>A0A284VSD5</accession>
<proteinExistence type="predicted"/>
<organism evidence="1 2">
    <name type="scientific">Candidatus Methanoperedens nitratireducens</name>
    <dbReference type="NCBI Taxonomy" id="1392998"/>
    <lineage>
        <taxon>Archaea</taxon>
        <taxon>Methanobacteriati</taxon>
        <taxon>Methanobacteriota</taxon>
        <taxon>Stenosarchaea group</taxon>
        <taxon>Methanomicrobia</taxon>
        <taxon>Methanosarcinales</taxon>
        <taxon>ANME-2 cluster</taxon>
        <taxon>Candidatus Methanoperedentaceae</taxon>
        <taxon>Candidatus Methanoperedens</taxon>
    </lineage>
</organism>
<name>A0A284VSD5_9EURY</name>
<evidence type="ECO:0000313" key="1">
    <source>
        <dbReference type="EMBL" id="SNQ62201.1"/>
    </source>
</evidence>
<dbReference type="Proteomes" id="UP000218615">
    <property type="component" value="Unassembled WGS sequence"/>
</dbReference>
<sequence length="41" mass="4635">MEAYGTIDELNSVPGVARLYVEALPVNQRLGVEGVKWIYKR</sequence>
<gene>
    <name evidence="1" type="ORF">MNV_60082</name>
</gene>
<reference evidence="2" key="1">
    <citation type="submission" date="2017-06" db="EMBL/GenBank/DDBJ databases">
        <authorList>
            <person name="Cremers G."/>
        </authorList>
    </citation>
    <scope>NUCLEOTIDE SEQUENCE [LARGE SCALE GENOMIC DNA]</scope>
</reference>